<comment type="caution">
    <text evidence="2">The sequence shown here is derived from an EMBL/GenBank/DDBJ whole genome shotgun (WGS) entry which is preliminary data.</text>
</comment>
<accession>A0ABT4K9X5</accession>
<feature type="domain" description="eCIS core" evidence="1">
    <location>
        <begin position="5"/>
        <end position="44"/>
    </location>
</feature>
<proteinExistence type="predicted"/>
<organism evidence="2 3">
    <name type="scientific">Sinorhizobium psoraleae</name>
    <dbReference type="NCBI Taxonomy" id="520838"/>
    <lineage>
        <taxon>Bacteria</taxon>
        <taxon>Pseudomonadati</taxon>
        <taxon>Pseudomonadota</taxon>
        <taxon>Alphaproteobacteria</taxon>
        <taxon>Hyphomicrobiales</taxon>
        <taxon>Rhizobiaceae</taxon>
        <taxon>Sinorhizobium/Ensifer group</taxon>
        <taxon>Sinorhizobium</taxon>
    </lineage>
</organism>
<sequence length="79" mass="8796">MNGGRAFAFGDTVFTDKDTMGELRNGTVNTLAHELRHIAQQRAATFGVVEFLSVWLLQQITSDQQYQAGPGNTTLEPYY</sequence>
<evidence type="ECO:0000259" key="1">
    <source>
        <dbReference type="Pfam" id="PF13699"/>
    </source>
</evidence>
<dbReference type="Pfam" id="PF13699">
    <property type="entry name" value="eCIS_core"/>
    <property type="match status" value="1"/>
</dbReference>
<name>A0ABT4K9X5_9HYPH</name>
<gene>
    <name evidence="2" type="ORF">O3W52_00925</name>
</gene>
<evidence type="ECO:0000313" key="3">
    <source>
        <dbReference type="Proteomes" id="UP001079430"/>
    </source>
</evidence>
<keyword evidence="3" id="KW-1185">Reference proteome</keyword>
<dbReference type="InterPro" id="IPR025295">
    <property type="entry name" value="eCIS_core_dom"/>
</dbReference>
<dbReference type="EMBL" id="JAPVOI010000002">
    <property type="protein sequence ID" value="MCZ4088712.1"/>
    <property type="molecule type" value="Genomic_DNA"/>
</dbReference>
<protein>
    <submittedName>
        <fullName evidence="2">DUF4157 domain-containing protein</fullName>
    </submittedName>
</protein>
<dbReference type="Proteomes" id="UP001079430">
    <property type="component" value="Unassembled WGS sequence"/>
</dbReference>
<evidence type="ECO:0000313" key="2">
    <source>
        <dbReference type="EMBL" id="MCZ4088712.1"/>
    </source>
</evidence>
<reference evidence="2" key="1">
    <citation type="submission" date="2022-10" db="EMBL/GenBank/DDBJ databases">
        <title>Whole genome sequencing of three plant growth promoting bacteria isolated from Vachellia tortilis subsp. raddiana in Morocco.</title>
        <authorList>
            <person name="Hnini M."/>
            <person name="Zouagui R."/>
            <person name="Zouagui H."/>
            <person name="Chemao Elfihri M.-W."/>
            <person name="Ibrahimi A."/>
            <person name="Sbabou L."/>
            <person name="Aurag J."/>
        </authorList>
    </citation>
    <scope>NUCLEOTIDE SEQUENCE</scope>
    <source>
        <strain evidence="2">LMR678</strain>
    </source>
</reference>
<dbReference type="RefSeq" id="WP_376745700.1">
    <property type="nucleotide sequence ID" value="NZ_JAPVOI010000002.1"/>
</dbReference>